<dbReference type="Proteomes" id="UP000193387">
    <property type="component" value="Unassembled WGS sequence"/>
</dbReference>
<reference evidence="3 4" key="1">
    <citation type="submission" date="2016-01" db="EMBL/GenBank/DDBJ databases">
        <title>The new phylogeny of the genus Mycobacterium.</title>
        <authorList>
            <person name="Tarcisio F."/>
            <person name="Conor M."/>
            <person name="Antonella G."/>
            <person name="Elisabetta G."/>
            <person name="Giulia F.S."/>
            <person name="Sara T."/>
            <person name="Anna F."/>
            <person name="Clotilde B."/>
            <person name="Roberto B."/>
            <person name="Veronica D.S."/>
            <person name="Fabio R."/>
            <person name="Monica P."/>
            <person name="Olivier J."/>
            <person name="Enrico T."/>
            <person name="Nicola S."/>
        </authorList>
    </citation>
    <scope>NUCLEOTIDE SEQUENCE [LARGE SCALE GENOMIC DNA]</scope>
    <source>
        <strain evidence="3 4">DSM 44616</strain>
    </source>
</reference>
<keyword evidence="1" id="KW-0472">Membrane</keyword>
<feature type="transmembrane region" description="Helical" evidence="1">
    <location>
        <begin position="12"/>
        <end position="38"/>
    </location>
</feature>
<protein>
    <recommendedName>
        <fullName evidence="2">SHOCT domain-containing protein</fullName>
    </recommendedName>
</protein>
<evidence type="ECO:0000313" key="3">
    <source>
        <dbReference type="EMBL" id="ORW72769.1"/>
    </source>
</evidence>
<dbReference type="RefSeq" id="WP_085255182.1">
    <property type="nucleotide sequence ID" value="NZ_AP022573.1"/>
</dbReference>
<keyword evidence="1" id="KW-1133">Transmembrane helix</keyword>
<keyword evidence="4" id="KW-1185">Reference proteome</keyword>
<dbReference type="InterPro" id="IPR018649">
    <property type="entry name" value="SHOCT"/>
</dbReference>
<dbReference type="Pfam" id="PF09851">
    <property type="entry name" value="SHOCT"/>
    <property type="match status" value="1"/>
</dbReference>
<name>A0AAJ3TXK5_9MYCO</name>
<dbReference type="AlphaFoldDB" id="A0AAJ3TXK5"/>
<feature type="domain" description="SHOCT" evidence="2">
    <location>
        <begin position="55"/>
        <end position="79"/>
    </location>
</feature>
<keyword evidence="1" id="KW-0812">Transmembrane</keyword>
<accession>A0AAJ3TXK5</accession>
<comment type="caution">
    <text evidence="3">The sequence shown here is derived from an EMBL/GenBank/DDBJ whole genome shotgun (WGS) entry which is preliminary data.</text>
</comment>
<proteinExistence type="predicted"/>
<evidence type="ECO:0000259" key="2">
    <source>
        <dbReference type="Pfam" id="PF09851"/>
    </source>
</evidence>
<gene>
    <name evidence="3" type="ORF">AWC23_09665</name>
</gene>
<dbReference type="EMBL" id="LQPR01000022">
    <property type="protein sequence ID" value="ORW72769.1"/>
    <property type="molecule type" value="Genomic_DNA"/>
</dbReference>
<evidence type="ECO:0000313" key="4">
    <source>
        <dbReference type="Proteomes" id="UP000193387"/>
    </source>
</evidence>
<organism evidence="3 4">
    <name type="scientific">Mycobacterium saskatchewanense</name>
    <dbReference type="NCBI Taxonomy" id="220927"/>
    <lineage>
        <taxon>Bacteria</taxon>
        <taxon>Bacillati</taxon>
        <taxon>Actinomycetota</taxon>
        <taxon>Actinomycetes</taxon>
        <taxon>Mycobacteriales</taxon>
        <taxon>Mycobacteriaceae</taxon>
        <taxon>Mycobacterium</taxon>
        <taxon>Mycobacterium simiae complex</taxon>
    </lineage>
</organism>
<evidence type="ECO:0000256" key="1">
    <source>
        <dbReference type="SAM" id="Phobius"/>
    </source>
</evidence>
<sequence>MMYGGWMWGNGWVWMGVGMVLFWVAVVTAVVFAIRYLLDSGRASGGSPRYDLPRPEDVLSERFAQGEIDEDEYRQRVALLQKRR</sequence>